<dbReference type="InParanoid" id="D2V9U9"/>
<dbReference type="GO" id="GO:0007018">
    <property type="term" value="P:microtubule-based movement"/>
    <property type="evidence" value="ECO:0007669"/>
    <property type="project" value="TreeGrafter"/>
</dbReference>
<dbReference type="EMBL" id="GG738859">
    <property type="protein sequence ID" value="EFC46309.1"/>
    <property type="molecule type" value="Genomic_DNA"/>
</dbReference>
<dbReference type="GO" id="GO:0045505">
    <property type="term" value="F:dynein intermediate chain binding"/>
    <property type="evidence" value="ECO:0007669"/>
    <property type="project" value="TreeGrafter"/>
</dbReference>
<organism evidence="2">
    <name type="scientific">Naegleria gruberi</name>
    <name type="common">Amoeba</name>
    <dbReference type="NCBI Taxonomy" id="5762"/>
    <lineage>
        <taxon>Eukaryota</taxon>
        <taxon>Discoba</taxon>
        <taxon>Heterolobosea</taxon>
        <taxon>Tetramitia</taxon>
        <taxon>Eutetramitia</taxon>
        <taxon>Vahlkampfiidae</taxon>
        <taxon>Naegleria</taxon>
    </lineage>
</organism>
<reference evidence="1 2" key="1">
    <citation type="journal article" date="2010" name="Cell">
        <title>The genome of Naegleria gruberi illuminates early eukaryotic versatility.</title>
        <authorList>
            <person name="Fritz-Laylin L.K."/>
            <person name="Prochnik S.E."/>
            <person name="Ginger M.L."/>
            <person name="Dacks J.B."/>
            <person name="Carpenter M.L."/>
            <person name="Field M.C."/>
            <person name="Kuo A."/>
            <person name="Paredez A."/>
            <person name="Chapman J."/>
            <person name="Pham J."/>
            <person name="Shu S."/>
            <person name="Neupane R."/>
            <person name="Cipriano M."/>
            <person name="Mancuso J."/>
            <person name="Tu H."/>
            <person name="Salamov A."/>
            <person name="Lindquist E."/>
            <person name="Shapiro H."/>
            <person name="Lucas S."/>
            <person name="Grigoriev I.V."/>
            <person name="Cande W.Z."/>
            <person name="Fulton C."/>
            <person name="Rokhsar D.S."/>
            <person name="Dawson S.C."/>
        </authorList>
    </citation>
    <scope>NUCLEOTIDE SEQUENCE [LARGE SCALE GENOMIC DNA]</scope>
    <source>
        <strain evidence="1 2">NEG-M</strain>
    </source>
</reference>
<name>D2V9U9_NAEGR</name>
<dbReference type="eggNOG" id="KOG4081">
    <property type="taxonomic scope" value="Eukaryota"/>
</dbReference>
<protein>
    <submittedName>
        <fullName evidence="1">Predicted protein</fullName>
    </submittedName>
</protein>
<dbReference type="CDD" id="cd21455">
    <property type="entry name" value="DLC-like_DYNLT1_DYNLT3"/>
    <property type="match status" value="1"/>
</dbReference>
<dbReference type="STRING" id="5762.D2V9U9"/>
<dbReference type="OrthoDB" id="10059120at2759"/>
<dbReference type="RefSeq" id="XP_002679053.1">
    <property type="nucleotide sequence ID" value="XM_002679007.1"/>
</dbReference>
<feature type="non-terminal residue" evidence="1">
    <location>
        <position position="1"/>
    </location>
</feature>
<gene>
    <name evidence="1" type="ORF">NAEGRDRAFT_32371</name>
</gene>
<dbReference type="PANTHER" id="PTHR21255:SF4">
    <property type="entry name" value="DYNEIN LIGHT CHAIN TCTEX-TYPE"/>
    <property type="match status" value="1"/>
</dbReference>
<dbReference type="KEGG" id="ngr:NAEGRDRAFT_32371"/>
<dbReference type="Gene3D" id="3.30.1140.40">
    <property type="entry name" value="Tctex-1"/>
    <property type="match status" value="1"/>
</dbReference>
<dbReference type="GO" id="GO:0005737">
    <property type="term" value="C:cytoplasm"/>
    <property type="evidence" value="ECO:0007669"/>
    <property type="project" value="TreeGrafter"/>
</dbReference>
<dbReference type="GeneID" id="8851375"/>
<sequence length="109" mass="12248">IIRENLLTVLKDAQYHAQKVDTWTSTLLEGILKGLQNNQEQMLLPDSNGKVNGKPYKYVVTCIIMQRTGAGLHSSCVAHWEGQSTDQMISECWNNDTIHCVTTVFAVRV</sequence>
<dbReference type="InterPro" id="IPR005334">
    <property type="entry name" value="Tctex-1-like"/>
</dbReference>
<dbReference type="Pfam" id="PF03645">
    <property type="entry name" value="Tctex-1"/>
    <property type="match status" value="1"/>
</dbReference>
<dbReference type="AlphaFoldDB" id="D2V9U9"/>
<dbReference type="GO" id="GO:0005868">
    <property type="term" value="C:cytoplasmic dynein complex"/>
    <property type="evidence" value="ECO:0007669"/>
    <property type="project" value="TreeGrafter"/>
</dbReference>
<dbReference type="VEuPathDB" id="AmoebaDB:NAEGRDRAFT_32371"/>
<proteinExistence type="predicted"/>
<dbReference type="OMA" id="RINEWMS"/>
<dbReference type="InterPro" id="IPR038586">
    <property type="entry name" value="Tctex-1-like_sf"/>
</dbReference>
<evidence type="ECO:0000313" key="1">
    <source>
        <dbReference type="EMBL" id="EFC46309.1"/>
    </source>
</evidence>
<accession>D2V9U9</accession>
<keyword evidence="2" id="KW-1185">Reference proteome</keyword>
<dbReference type="PANTHER" id="PTHR21255">
    <property type="entry name" value="T-COMPLEX-ASSOCIATED-TESTIS-EXPRESSED 1/ DYNEIN LIGHT CHAIN"/>
    <property type="match status" value="1"/>
</dbReference>
<dbReference type="Proteomes" id="UP000006671">
    <property type="component" value="Unassembled WGS sequence"/>
</dbReference>
<evidence type="ECO:0000313" key="2">
    <source>
        <dbReference type="Proteomes" id="UP000006671"/>
    </source>
</evidence>